<dbReference type="AlphaFoldDB" id="A0A5N6L3I1"/>
<keyword evidence="9 11" id="KW-0496">Mitochondrion</keyword>
<dbReference type="PROSITE" id="PS01304">
    <property type="entry name" value="UBIH"/>
    <property type="match status" value="1"/>
</dbReference>
<keyword evidence="8 11" id="KW-0503">Monooxygenase</keyword>
<evidence type="ECO:0000256" key="1">
    <source>
        <dbReference type="ARBA" id="ARBA00001974"/>
    </source>
</evidence>
<dbReference type="Gene3D" id="3.50.50.60">
    <property type="entry name" value="FAD/NAD(P)-binding domain"/>
    <property type="match status" value="2"/>
</dbReference>
<dbReference type="InterPro" id="IPR036188">
    <property type="entry name" value="FAD/NAD-bd_sf"/>
</dbReference>
<comment type="catalytic activity">
    <reaction evidence="11">
        <text>a 2-methoxy-6-(all-trans-polyprenyl)phenol + 2 reduced [2Fe-2S]-[ferredoxin] + O2 + 2 H(+) = a 2-methoxy-6-(all-trans-polyprenyl)benzene-1,4-diol + 2 oxidized [2Fe-2S]-[ferredoxin] + H2O</text>
        <dbReference type="Rhea" id="RHEA:81183"/>
        <dbReference type="Rhea" id="RHEA-COMP:9551"/>
        <dbReference type="Rhea" id="RHEA-COMP:10000"/>
        <dbReference type="Rhea" id="RHEA-COMP:10001"/>
        <dbReference type="Rhea" id="RHEA-COMP:10858"/>
        <dbReference type="ChEBI" id="CHEBI:15377"/>
        <dbReference type="ChEBI" id="CHEBI:15378"/>
        <dbReference type="ChEBI" id="CHEBI:15379"/>
        <dbReference type="ChEBI" id="CHEBI:33737"/>
        <dbReference type="ChEBI" id="CHEBI:33738"/>
        <dbReference type="ChEBI" id="CHEBI:62731"/>
        <dbReference type="ChEBI" id="CHEBI:84166"/>
        <dbReference type="EC" id="1.14.15.46"/>
    </reaction>
</comment>
<dbReference type="Pfam" id="PF01494">
    <property type="entry name" value="FAD_binding_3"/>
    <property type="match status" value="1"/>
</dbReference>
<dbReference type="GO" id="GO:0031314">
    <property type="term" value="C:extrinsic component of mitochondrial inner membrane"/>
    <property type="evidence" value="ECO:0007669"/>
    <property type="project" value="UniProtKB-UniRule"/>
</dbReference>
<keyword evidence="14" id="KW-1185">Reference proteome</keyword>
<accession>A0A5N6L3I1</accession>
<dbReference type="InterPro" id="IPR051205">
    <property type="entry name" value="UbiH/COQ6_monooxygenase"/>
</dbReference>
<keyword evidence="7 11" id="KW-0560">Oxidoreductase</keyword>
<evidence type="ECO:0000256" key="9">
    <source>
        <dbReference type="ARBA" id="ARBA00023128"/>
    </source>
</evidence>
<dbReference type="EMBL" id="VIBQ01000084">
    <property type="protein sequence ID" value="KAB8670370.1"/>
    <property type="molecule type" value="Genomic_DNA"/>
</dbReference>
<dbReference type="SUPFAM" id="SSF51905">
    <property type="entry name" value="FAD/NAD(P)-binding domain"/>
    <property type="match status" value="1"/>
</dbReference>
<dbReference type="HAMAP" id="MF_03193">
    <property type="entry name" value="COQ6_monooxygenase"/>
    <property type="match status" value="1"/>
</dbReference>
<dbReference type="UniPathway" id="UPA00232"/>
<comment type="catalytic activity">
    <reaction evidence="11">
        <text>a 4-hydroxy-3-(all-trans-polyprenyl)benzoate + 2 reduced [2Fe-2S]-[ferredoxin] + O2 + 2 H(+) = a 3,4-dihydroxy-5-(all-trans-polyprenyl)benzoate + 2 oxidized [2Fe-2S]-[ferredoxin] + H2O</text>
        <dbReference type="Rhea" id="RHEA:81195"/>
        <dbReference type="Rhea" id="RHEA-COMP:9514"/>
        <dbReference type="Rhea" id="RHEA-COMP:10000"/>
        <dbReference type="Rhea" id="RHEA-COMP:10001"/>
        <dbReference type="Rhea" id="RHEA-COMP:10930"/>
        <dbReference type="ChEBI" id="CHEBI:15377"/>
        <dbReference type="ChEBI" id="CHEBI:15378"/>
        <dbReference type="ChEBI" id="CHEBI:15379"/>
        <dbReference type="ChEBI" id="CHEBI:33737"/>
        <dbReference type="ChEBI" id="CHEBI:33738"/>
        <dbReference type="ChEBI" id="CHEBI:64694"/>
        <dbReference type="ChEBI" id="CHEBI:78396"/>
        <dbReference type="EC" id="1.14.15.45"/>
    </reaction>
</comment>
<protein>
    <recommendedName>
        <fullName evidence="11">Ubiquinone biosynthesis monooxygenase COQ6, mitochondrial</fullName>
        <ecNumber evidence="11">1.14.15.45</ecNumber>
    </recommendedName>
    <alternativeName>
        <fullName evidence="11">2-methoxy-6-polyprenolphenol 4-hydroxylase</fullName>
        <ecNumber evidence="11">1.14.15.46</ecNumber>
    </alternativeName>
</protein>
<sequence>MRPFRPQYFLREARRSRVRQVVGGAHRSYASSATNPEVYDLVCVGGGPAGLSLVNALRSNGSTSHLKIALIDSQDLSKISHGQHNASPTDYSNRCSSLTPASMAFLDTIGASPHLNTSRVRPYNHMNVWDGITGQHITFDWATAHGFPSLEPNPITASAISSAESKTIAYMTENSNLVSALLARSAALDASTSHPLTLYSSTKVDNVELGTQSEDPEGVDLRSWPLVTLSNGATLAARLLVGADGPNSFVRTFAGIQSRGWDYERMGVVATLELESPTAAEPESATAYQRFLPSGPAALLPLPGNYATLVWSTHPSYAARLRELNEEDAIAMVNAAFRLSSVDLEYLHTISSGQADEVAWRLQHTQFNNDLVPPQVMGIKKGSVAAFPLRMRHADTYTGERVALVGDAAHTMHPLAGQGLNSGLLDAAALARTISDAVNSGADIGDTLSLEGYNTARYAANHALLGAVDKLHKVYSWQSGPVVWGRSLGLGVVERWGGLKGLFMGGASGGA</sequence>
<reference evidence="13 14" key="1">
    <citation type="submission" date="2019-06" db="EMBL/GenBank/DDBJ databases">
        <title>A chromosomal-level reference genome of Carpinus fangiana (Coryloideae, Betulaceae).</title>
        <authorList>
            <person name="Yang X."/>
            <person name="Wang Z."/>
            <person name="Zhang L."/>
            <person name="Hao G."/>
            <person name="Liu J."/>
            <person name="Yang Y."/>
        </authorList>
    </citation>
    <scope>NUCLEOTIDE SEQUENCE [LARGE SCALE GENOMIC DNA]</scope>
    <source>
        <strain evidence="13">Cfa_2016G</strain>
        <tissue evidence="13">Leaf</tissue>
    </source>
</reference>
<keyword evidence="3 11" id="KW-0285">Flavoprotein</keyword>
<comment type="function">
    <text evidence="11">FAD-dependent monooxygenase required for two non-consecutive steps during ubiquinone biosynthesis. Required for the C5-ring hydroxylation during ubiquinone biosynthesis by catalyzing the hydroxylation of 4-hydroxy-3-(all-trans-polyprenyl)benzoic acid to 3,4-dihydroxy-5-(all-trans-polyprenyl)benzoic acid. Also acts downstream of coq4, for the C1-hydroxylation during ubiquinone biosynthesis by catalyzing the hydroxylation of 2-methoxy-6-(all-trans-polyprenyl)phenol to 2-methoxy-6-(all-trans-polyprenyl)benzene-1,4-diol. The electrons required for the hydroxylation reaction are funneled indirectly to coq6 from NADPH via a ferredoxin/ferredoxin reductase system.</text>
</comment>
<dbReference type="EC" id="1.14.15.45" evidence="11"/>
<comment type="pathway">
    <text evidence="11">Cofactor biosynthesis; ubiquinone biosynthesis.</text>
</comment>
<evidence type="ECO:0000259" key="12">
    <source>
        <dbReference type="Pfam" id="PF01494"/>
    </source>
</evidence>
<comment type="subunit">
    <text evidence="11">Component of a multi-subunit COQ enzyme complex.</text>
</comment>
<name>A0A5N6L3I1_9ROSI</name>
<feature type="domain" description="FAD-binding" evidence="12">
    <location>
        <begin position="361"/>
        <end position="443"/>
    </location>
</feature>
<dbReference type="OrthoDB" id="683240at2759"/>
<comment type="similarity">
    <text evidence="2 11">Belongs to the UbiH/COQ6 family.</text>
</comment>
<evidence type="ECO:0000256" key="3">
    <source>
        <dbReference type="ARBA" id="ARBA00022630"/>
    </source>
</evidence>
<dbReference type="InterPro" id="IPR002938">
    <property type="entry name" value="FAD-bd"/>
</dbReference>
<dbReference type="Proteomes" id="UP000327013">
    <property type="component" value="Unassembled WGS sequence"/>
</dbReference>
<proteinExistence type="inferred from homology"/>
<dbReference type="GO" id="GO:0016712">
    <property type="term" value="F:oxidoreductase activity, acting on paired donors, with incorporation or reduction of molecular oxygen, reduced flavin or flavoprotein as one donor, and incorporation of one atom of oxygen"/>
    <property type="evidence" value="ECO:0007669"/>
    <property type="project" value="UniProtKB-UniRule"/>
</dbReference>
<evidence type="ECO:0000256" key="10">
    <source>
        <dbReference type="ARBA" id="ARBA00023136"/>
    </source>
</evidence>
<evidence type="ECO:0000256" key="6">
    <source>
        <dbReference type="ARBA" id="ARBA00022827"/>
    </source>
</evidence>
<dbReference type="InterPro" id="IPR000689">
    <property type="entry name" value="UbQ_mOase_COQ6"/>
</dbReference>
<keyword evidence="6 11" id="KW-0274">FAD</keyword>
<dbReference type="PANTHER" id="PTHR43876:SF7">
    <property type="entry name" value="UBIQUINONE BIOSYNTHESIS MONOOXYGENASE COQ6, MITOCHONDRIAL"/>
    <property type="match status" value="1"/>
</dbReference>
<keyword evidence="10 11" id="KW-0472">Membrane</keyword>
<evidence type="ECO:0000256" key="7">
    <source>
        <dbReference type="ARBA" id="ARBA00023002"/>
    </source>
</evidence>
<comment type="caution">
    <text evidence="13">The sequence shown here is derived from an EMBL/GenBank/DDBJ whole genome shotgun (WGS) entry which is preliminary data.</text>
</comment>
<dbReference type="NCBIfam" id="TIGR01988">
    <property type="entry name" value="Ubi-OHases"/>
    <property type="match status" value="1"/>
</dbReference>
<dbReference type="GO" id="GO:0120538">
    <property type="term" value="F:2-methoxy-6-polyprenolphenol 4-hydroxylase activity"/>
    <property type="evidence" value="ECO:0007669"/>
    <property type="project" value="UniProtKB-EC"/>
</dbReference>
<evidence type="ECO:0000256" key="2">
    <source>
        <dbReference type="ARBA" id="ARBA00005349"/>
    </source>
</evidence>
<comment type="cofactor">
    <cofactor evidence="1 11">
        <name>FAD</name>
        <dbReference type="ChEBI" id="CHEBI:57692"/>
    </cofactor>
</comment>
<dbReference type="FunFam" id="3.50.50.60:FF:000021">
    <property type="entry name" value="Ubiquinone biosynthesis monooxygenase COQ6"/>
    <property type="match status" value="1"/>
</dbReference>
<dbReference type="GO" id="GO:0106364">
    <property type="term" value="F:4-hydroxy-3-all-trans-polyprenylbenzoate oxygenase activity"/>
    <property type="evidence" value="ECO:0007669"/>
    <property type="project" value="UniProtKB-EC"/>
</dbReference>
<organism evidence="13 14">
    <name type="scientific">Carpinus fangiana</name>
    <dbReference type="NCBI Taxonomy" id="176857"/>
    <lineage>
        <taxon>Eukaryota</taxon>
        <taxon>Viridiplantae</taxon>
        <taxon>Streptophyta</taxon>
        <taxon>Embryophyta</taxon>
        <taxon>Tracheophyta</taxon>
        <taxon>Spermatophyta</taxon>
        <taxon>Magnoliopsida</taxon>
        <taxon>eudicotyledons</taxon>
        <taxon>Gunneridae</taxon>
        <taxon>Pentapetalae</taxon>
        <taxon>rosids</taxon>
        <taxon>fabids</taxon>
        <taxon>Fagales</taxon>
        <taxon>Betulaceae</taxon>
        <taxon>Carpinus</taxon>
    </lineage>
</organism>
<keyword evidence="5 11" id="KW-0999">Mitochondrion inner membrane</keyword>
<dbReference type="PANTHER" id="PTHR43876">
    <property type="entry name" value="UBIQUINONE BIOSYNTHESIS MONOOXYGENASE COQ6, MITOCHONDRIAL"/>
    <property type="match status" value="1"/>
</dbReference>
<evidence type="ECO:0000256" key="8">
    <source>
        <dbReference type="ARBA" id="ARBA00023033"/>
    </source>
</evidence>
<comment type="subcellular location">
    <subcellularLocation>
        <location evidence="11">Mitochondrion inner membrane</location>
        <topology evidence="11">Peripheral membrane protein</topology>
        <orientation evidence="11">Matrix side</orientation>
    </subcellularLocation>
</comment>
<dbReference type="InterPro" id="IPR018168">
    <property type="entry name" value="Ubi_Hdrlase_CS"/>
</dbReference>
<dbReference type="PRINTS" id="PR00420">
    <property type="entry name" value="RNGMNOXGNASE"/>
</dbReference>
<keyword evidence="4 11" id="KW-0831">Ubiquinone biosynthesis</keyword>
<evidence type="ECO:0000313" key="13">
    <source>
        <dbReference type="EMBL" id="KAB8670370.1"/>
    </source>
</evidence>
<evidence type="ECO:0000256" key="4">
    <source>
        <dbReference type="ARBA" id="ARBA00022688"/>
    </source>
</evidence>
<dbReference type="GO" id="GO:0071949">
    <property type="term" value="F:FAD binding"/>
    <property type="evidence" value="ECO:0007669"/>
    <property type="project" value="InterPro"/>
</dbReference>
<dbReference type="EC" id="1.14.15.46" evidence="11"/>
<evidence type="ECO:0000256" key="5">
    <source>
        <dbReference type="ARBA" id="ARBA00022792"/>
    </source>
</evidence>
<evidence type="ECO:0000313" key="14">
    <source>
        <dbReference type="Proteomes" id="UP000327013"/>
    </source>
</evidence>
<dbReference type="FunFam" id="3.50.50.60:FF:000245">
    <property type="entry name" value="Ubiquinone biosynthesis monooxygenase COQ6, mitochondrial"/>
    <property type="match status" value="1"/>
</dbReference>
<dbReference type="InterPro" id="IPR010971">
    <property type="entry name" value="UbiH/COQ6"/>
</dbReference>
<gene>
    <name evidence="11" type="primary">COQ6</name>
    <name evidence="13" type="ORF">FH972_026283</name>
</gene>
<evidence type="ECO:0000256" key="11">
    <source>
        <dbReference type="HAMAP-Rule" id="MF_03193"/>
    </source>
</evidence>